<dbReference type="OrthoDB" id="409122at2759"/>
<name>A0A8H5GE62_9AGAR</name>
<dbReference type="GO" id="GO:0046872">
    <property type="term" value="F:metal ion binding"/>
    <property type="evidence" value="ECO:0007669"/>
    <property type="project" value="UniProtKB-UniRule"/>
</dbReference>
<dbReference type="GO" id="GO:0008240">
    <property type="term" value="F:tripeptidyl-peptidase activity"/>
    <property type="evidence" value="ECO:0007669"/>
    <property type="project" value="UniProtKB-EC"/>
</dbReference>
<protein>
    <recommendedName>
        <fullName evidence="4">tripeptidyl-peptidase II</fullName>
        <ecNumber evidence="4">3.4.14.10</ecNumber>
    </recommendedName>
</protein>
<comment type="catalytic activity">
    <reaction evidence="1">
        <text>Release of an N-terminal tripeptide from a polypeptide.</text>
        <dbReference type="EC" id="3.4.14.10"/>
    </reaction>
</comment>
<keyword evidence="8 16" id="KW-0732">Signal</keyword>
<keyword evidence="5" id="KW-0964">Secreted</keyword>
<dbReference type="GO" id="GO:0006508">
    <property type="term" value="P:proteolysis"/>
    <property type="evidence" value="ECO:0007669"/>
    <property type="project" value="UniProtKB-KW"/>
</dbReference>
<dbReference type="GO" id="GO:0005576">
    <property type="term" value="C:extracellular region"/>
    <property type="evidence" value="ECO:0007669"/>
    <property type="project" value="UniProtKB-SubCell"/>
</dbReference>
<feature type="signal peptide" evidence="16">
    <location>
        <begin position="1"/>
        <end position="19"/>
    </location>
</feature>
<feature type="active site" description="Charge relay system" evidence="15">
    <location>
        <position position="513"/>
    </location>
</feature>
<keyword evidence="7 15" id="KW-0479">Metal-binding</keyword>
<dbReference type="InterPro" id="IPR023828">
    <property type="entry name" value="Peptidase_S8_Ser-AS"/>
</dbReference>
<organism evidence="18 19">
    <name type="scientific">Leucocoprinus leucothites</name>
    <dbReference type="NCBI Taxonomy" id="201217"/>
    <lineage>
        <taxon>Eukaryota</taxon>
        <taxon>Fungi</taxon>
        <taxon>Dikarya</taxon>
        <taxon>Basidiomycota</taxon>
        <taxon>Agaricomycotina</taxon>
        <taxon>Agaricomycetes</taxon>
        <taxon>Agaricomycetidae</taxon>
        <taxon>Agaricales</taxon>
        <taxon>Agaricineae</taxon>
        <taxon>Agaricaceae</taxon>
        <taxon>Leucocoprinus</taxon>
    </lineage>
</organism>
<comment type="function">
    <text evidence="2">Secreted tripeptidyl-peptidase which degrades proteins at acidic pHs and is involved in virulence.</text>
</comment>
<dbReference type="SUPFAM" id="SSF52743">
    <property type="entry name" value="Subtilisin-like"/>
    <property type="match status" value="1"/>
</dbReference>
<dbReference type="Pfam" id="PF09286">
    <property type="entry name" value="Pro-kuma_activ"/>
    <property type="match status" value="1"/>
</dbReference>
<evidence type="ECO:0000256" key="4">
    <source>
        <dbReference type="ARBA" id="ARBA00012462"/>
    </source>
</evidence>
<evidence type="ECO:0000256" key="16">
    <source>
        <dbReference type="SAM" id="SignalP"/>
    </source>
</evidence>
<dbReference type="AlphaFoldDB" id="A0A8H5GE62"/>
<keyword evidence="12" id="KW-0843">Virulence</keyword>
<feature type="binding site" evidence="15">
    <location>
        <position position="574"/>
    </location>
    <ligand>
        <name>Ca(2+)</name>
        <dbReference type="ChEBI" id="CHEBI:29108"/>
    </ligand>
</feature>
<dbReference type="SMART" id="SM00944">
    <property type="entry name" value="Pro-kuma_activ"/>
    <property type="match status" value="1"/>
</dbReference>
<keyword evidence="19" id="KW-1185">Reference proteome</keyword>
<feature type="domain" description="Peptidase S53" evidence="17">
    <location>
        <begin position="219"/>
        <end position="596"/>
    </location>
</feature>
<dbReference type="FunFam" id="3.40.50.200:FF:000015">
    <property type="entry name" value="Tripeptidyl peptidase A"/>
    <property type="match status" value="1"/>
</dbReference>
<feature type="active site" description="Charge relay system" evidence="15">
    <location>
        <position position="299"/>
    </location>
</feature>
<dbReference type="InterPro" id="IPR036852">
    <property type="entry name" value="Peptidase_S8/S53_dom_sf"/>
</dbReference>
<sequence>MKLFNHCLLALAFASGALALPRPEVSYNYRLKESITVPRGWSKVAAAPAEHVIHLRIGLPQSNFAELERHLYEISDPFHSRYGQHLSKAEVEALVTPKEESLDLVDEWLASFGLGEDDFSRSSAKDWVVVKVPISVAEKMLNTKYHVWKYEDTDDHLVRTTEYHLPDHLHGHVELVQPTTLFARWNRMKTTSFFEDDFAKVFGQKGDGSDDVNPSCNKTITVNCLRDLYNFDNYKPRVPEKNAIGISSYLEEYINNQDLQLFYKEQRPEAAGSKYKLITVNGGKNDQNSSLAGSEANLDAQFAFGLTWPTGRVAWTTAGEPPFKPDNRTPTNTNEPYQNWLDAVLAADNLPQTISTSYGEAEQTVPESYANRVCQGIAQLGARGVSMLFSSGDFGVGDGNEDPASNTCLTNDGHNNTRFMPTFPASCPFSTAVGGTEYVPEVAVAFSGGGFSDYFPRPKYQNAVVQEYLGNLPEGTYEGLYNPNGRAFPDVAAMGRRFRIYLEGAPVSIAGTSASAPTFAAVVALLNDVRLSKGQNTLGFLNPWLYSQGMGGFNDITSGNNPGCGTRGFDATEGWDPVTGFGTPDFEKLRNLLPPATYNGTE</sequence>
<evidence type="ECO:0000256" key="12">
    <source>
        <dbReference type="ARBA" id="ARBA00023026"/>
    </source>
</evidence>
<proteinExistence type="predicted"/>
<evidence type="ECO:0000256" key="7">
    <source>
        <dbReference type="ARBA" id="ARBA00022723"/>
    </source>
</evidence>
<dbReference type="SUPFAM" id="SSF54897">
    <property type="entry name" value="Protease propeptides/inhibitors"/>
    <property type="match status" value="1"/>
</dbReference>
<dbReference type="InterPro" id="IPR015366">
    <property type="entry name" value="S53_propep"/>
</dbReference>
<dbReference type="Proteomes" id="UP000559027">
    <property type="component" value="Unassembled WGS sequence"/>
</dbReference>
<feature type="active site" description="Charge relay system" evidence="15">
    <location>
        <position position="295"/>
    </location>
</feature>
<gene>
    <name evidence="18" type="ORF">D9756_000249</name>
</gene>
<evidence type="ECO:0000313" key="19">
    <source>
        <dbReference type="Proteomes" id="UP000559027"/>
    </source>
</evidence>
<comment type="cofactor">
    <cofactor evidence="15">
        <name>Ca(2+)</name>
        <dbReference type="ChEBI" id="CHEBI:29108"/>
    </cofactor>
    <text evidence="15">Binds 1 Ca(2+) ion per subunit.</text>
</comment>
<evidence type="ECO:0000256" key="9">
    <source>
        <dbReference type="ARBA" id="ARBA00022801"/>
    </source>
</evidence>
<evidence type="ECO:0000256" key="3">
    <source>
        <dbReference type="ARBA" id="ARBA00004239"/>
    </source>
</evidence>
<dbReference type="EMBL" id="JAACJO010000001">
    <property type="protein sequence ID" value="KAF5363394.1"/>
    <property type="molecule type" value="Genomic_DNA"/>
</dbReference>
<dbReference type="GO" id="GO:0004252">
    <property type="term" value="F:serine-type endopeptidase activity"/>
    <property type="evidence" value="ECO:0007669"/>
    <property type="project" value="UniProtKB-UniRule"/>
</dbReference>
<evidence type="ECO:0000259" key="17">
    <source>
        <dbReference type="PROSITE" id="PS51695"/>
    </source>
</evidence>
<evidence type="ECO:0000256" key="8">
    <source>
        <dbReference type="ARBA" id="ARBA00022729"/>
    </source>
</evidence>
<keyword evidence="10 15" id="KW-0720">Serine protease</keyword>
<dbReference type="PANTHER" id="PTHR14218:SF15">
    <property type="entry name" value="TRIPEPTIDYL-PEPTIDASE 1"/>
    <property type="match status" value="1"/>
</dbReference>
<evidence type="ECO:0000256" key="15">
    <source>
        <dbReference type="PROSITE-ProRule" id="PRU01032"/>
    </source>
</evidence>
<keyword evidence="11 15" id="KW-0106">Calcium</keyword>
<comment type="caution">
    <text evidence="18">The sequence shown here is derived from an EMBL/GenBank/DDBJ whole genome shotgun (WGS) entry which is preliminary data.</text>
</comment>
<evidence type="ECO:0000256" key="1">
    <source>
        <dbReference type="ARBA" id="ARBA00001910"/>
    </source>
</evidence>
<accession>A0A8H5GE62</accession>
<keyword evidence="9 15" id="KW-0378">Hydrolase</keyword>
<dbReference type="EC" id="3.4.14.10" evidence="4"/>
<keyword evidence="14" id="KW-0325">Glycoprotein</keyword>
<evidence type="ECO:0000256" key="2">
    <source>
        <dbReference type="ARBA" id="ARBA00002451"/>
    </source>
</evidence>
<evidence type="ECO:0000313" key="18">
    <source>
        <dbReference type="EMBL" id="KAF5363394.1"/>
    </source>
</evidence>
<dbReference type="PROSITE" id="PS00138">
    <property type="entry name" value="SUBTILASE_SER"/>
    <property type="match status" value="1"/>
</dbReference>
<evidence type="ECO:0000256" key="5">
    <source>
        <dbReference type="ARBA" id="ARBA00022525"/>
    </source>
</evidence>
<feature type="binding site" evidence="15">
    <location>
        <position position="555"/>
    </location>
    <ligand>
        <name>Ca(2+)</name>
        <dbReference type="ChEBI" id="CHEBI:29108"/>
    </ligand>
</feature>
<evidence type="ECO:0000256" key="14">
    <source>
        <dbReference type="ARBA" id="ARBA00023180"/>
    </source>
</evidence>
<evidence type="ECO:0000256" key="11">
    <source>
        <dbReference type="ARBA" id="ARBA00022837"/>
    </source>
</evidence>
<evidence type="ECO:0000256" key="10">
    <source>
        <dbReference type="ARBA" id="ARBA00022825"/>
    </source>
</evidence>
<dbReference type="Gene3D" id="3.40.50.200">
    <property type="entry name" value="Peptidase S8/S53 domain"/>
    <property type="match status" value="1"/>
</dbReference>
<evidence type="ECO:0000256" key="13">
    <source>
        <dbReference type="ARBA" id="ARBA00023145"/>
    </source>
</evidence>
<dbReference type="InterPro" id="IPR050819">
    <property type="entry name" value="Tripeptidyl-peptidase_I"/>
</dbReference>
<dbReference type="InterPro" id="IPR030400">
    <property type="entry name" value="Sedolisin_dom"/>
</dbReference>
<comment type="subcellular location">
    <subcellularLocation>
        <location evidence="3">Secreted</location>
        <location evidence="3">Extracellular space</location>
    </subcellularLocation>
</comment>
<keyword evidence="13" id="KW-0865">Zymogen</keyword>
<feature type="binding site" evidence="15">
    <location>
        <position position="576"/>
    </location>
    <ligand>
        <name>Ca(2+)</name>
        <dbReference type="ChEBI" id="CHEBI:29108"/>
    </ligand>
</feature>
<dbReference type="CDD" id="cd04056">
    <property type="entry name" value="Peptidases_S53"/>
    <property type="match status" value="1"/>
</dbReference>
<evidence type="ECO:0000256" key="6">
    <source>
        <dbReference type="ARBA" id="ARBA00022670"/>
    </source>
</evidence>
<dbReference type="PANTHER" id="PTHR14218">
    <property type="entry name" value="PROTEASE S8 TRIPEPTIDYL PEPTIDASE I CLN2"/>
    <property type="match status" value="1"/>
</dbReference>
<keyword evidence="6 15" id="KW-0645">Protease</keyword>
<dbReference type="PROSITE" id="PS51695">
    <property type="entry name" value="SEDOLISIN"/>
    <property type="match status" value="1"/>
</dbReference>
<feature type="binding site" evidence="15">
    <location>
        <position position="556"/>
    </location>
    <ligand>
        <name>Ca(2+)</name>
        <dbReference type="ChEBI" id="CHEBI:29108"/>
    </ligand>
</feature>
<feature type="chain" id="PRO_5034456395" description="tripeptidyl-peptidase II" evidence="16">
    <location>
        <begin position="20"/>
        <end position="602"/>
    </location>
</feature>
<reference evidence="18 19" key="1">
    <citation type="journal article" date="2020" name="ISME J.">
        <title>Uncovering the hidden diversity of litter-decomposition mechanisms in mushroom-forming fungi.</title>
        <authorList>
            <person name="Floudas D."/>
            <person name="Bentzer J."/>
            <person name="Ahren D."/>
            <person name="Johansson T."/>
            <person name="Persson P."/>
            <person name="Tunlid A."/>
        </authorList>
    </citation>
    <scope>NUCLEOTIDE SEQUENCE [LARGE SCALE GENOMIC DNA]</scope>
    <source>
        <strain evidence="18 19">CBS 146.42</strain>
    </source>
</reference>
<dbReference type="CDD" id="cd11377">
    <property type="entry name" value="Pro-peptidase_S53"/>
    <property type="match status" value="1"/>
</dbReference>